<dbReference type="CDD" id="cd09272">
    <property type="entry name" value="RNase_HI_RT_Ty1"/>
    <property type="match status" value="1"/>
</dbReference>
<organism evidence="1 2">
    <name type="scientific">Peronospora matthiolae</name>
    <dbReference type="NCBI Taxonomy" id="2874970"/>
    <lineage>
        <taxon>Eukaryota</taxon>
        <taxon>Sar</taxon>
        <taxon>Stramenopiles</taxon>
        <taxon>Oomycota</taxon>
        <taxon>Peronosporomycetes</taxon>
        <taxon>Peronosporales</taxon>
        <taxon>Peronosporaceae</taxon>
        <taxon>Peronospora</taxon>
    </lineage>
</organism>
<reference evidence="1" key="1">
    <citation type="submission" date="2024-01" db="EMBL/GenBank/DDBJ databases">
        <authorList>
            <person name="Webb A."/>
        </authorList>
    </citation>
    <scope>NUCLEOTIDE SEQUENCE</scope>
    <source>
        <strain evidence="1">Pm1</strain>
    </source>
</reference>
<protein>
    <submittedName>
        <fullName evidence="1">Uncharacterized protein</fullName>
    </submittedName>
</protein>
<dbReference type="PANTHER" id="PTHR11439:SF440">
    <property type="entry name" value="INTEGRASE CATALYTIC DOMAIN-CONTAINING PROTEIN"/>
    <property type="match status" value="1"/>
</dbReference>
<proteinExistence type="predicted"/>
<dbReference type="Proteomes" id="UP001162060">
    <property type="component" value="Unassembled WGS sequence"/>
</dbReference>
<evidence type="ECO:0000313" key="2">
    <source>
        <dbReference type="Proteomes" id="UP001162060"/>
    </source>
</evidence>
<gene>
    <name evidence="1" type="ORF">PM001_LOCUS15518</name>
</gene>
<evidence type="ECO:0000313" key="1">
    <source>
        <dbReference type="EMBL" id="CAK7930368.1"/>
    </source>
</evidence>
<sequence>MPIGDEWYEILGYDAALLETANSGEHRATRQTYAPRVLDWNLAKRVLRYLEGTATLKLEMAPERTSRDTLQLEAYSDADYAADRADRKSLTRGFVLLNAMAVSWTTKKQGGLSLSKMESEFGAASEVVRELIGLKQMLEKVGMAPVVSMLMYVGNQAAISQIEGEAYSIKASTSM</sequence>
<accession>A0AAV1U9N8</accession>
<comment type="caution">
    <text evidence="1">The sequence shown here is derived from an EMBL/GenBank/DDBJ whole genome shotgun (WGS) entry which is preliminary data.</text>
</comment>
<dbReference type="EMBL" id="CAKLBY020000166">
    <property type="protein sequence ID" value="CAK7930368.1"/>
    <property type="molecule type" value="Genomic_DNA"/>
</dbReference>
<dbReference type="AlphaFoldDB" id="A0AAV1U9N8"/>
<name>A0AAV1U9N8_9STRA</name>
<dbReference type="PANTHER" id="PTHR11439">
    <property type="entry name" value="GAG-POL-RELATED RETROTRANSPOSON"/>
    <property type="match status" value="1"/>
</dbReference>